<dbReference type="PANTHER" id="PTHR33371">
    <property type="entry name" value="INTERMEMBRANE PHOSPHOLIPID TRANSPORT SYSTEM BINDING PROTEIN MLAD-RELATED"/>
    <property type="match status" value="1"/>
</dbReference>
<comment type="caution">
    <text evidence="3">The sequence shown here is derived from an EMBL/GenBank/DDBJ whole genome shotgun (WGS) entry which is preliminary data.</text>
</comment>
<proteinExistence type="predicted"/>
<organism evidence="3">
    <name type="scientific">Dissulfuribacter thermophilus</name>
    <dbReference type="NCBI Taxonomy" id="1156395"/>
    <lineage>
        <taxon>Bacteria</taxon>
        <taxon>Pseudomonadati</taxon>
        <taxon>Thermodesulfobacteriota</taxon>
        <taxon>Dissulfuribacteria</taxon>
        <taxon>Dissulfuribacterales</taxon>
        <taxon>Dissulfuribacteraceae</taxon>
        <taxon>Dissulfuribacter</taxon>
    </lineage>
</organism>
<dbReference type="NCBIfam" id="TIGR04430">
    <property type="entry name" value="OM_asym_MlaD"/>
    <property type="match status" value="1"/>
</dbReference>
<name>A0A7V2SYH0_9BACT</name>
<evidence type="ECO:0000313" key="3">
    <source>
        <dbReference type="EMBL" id="HFC46562.1"/>
    </source>
</evidence>
<feature type="non-terminal residue" evidence="3">
    <location>
        <position position="1"/>
    </location>
</feature>
<dbReference type="PANTHER" id="PTHR33371:SF4">
    <property type="entry name" value="INTERMEMBRANE PHOSPHOLIPID TRANSPORT SYSTEM BINDING PROTEIN MLAD"/>
    <property type="match status" value="1"/>
</dbReference>
<evidence type="ECO:0000259" key="2">
    <source>
        <dbReference type="Pfam" id="PF02470"/>
    </source>
</evidence>
<dbReference type="InterPro" id="IPR052336">
    <property type="entry name" value="MlaD_Phospholipid_Transporter"/>
</dbReference>
<keyword evidence="1" id="KW-0812">Transmembrane</keyword>
<dbReference type="AlphaFoldDB" id="A0A7V2SYH0"/>
<dbReference type="EMBL" id="DRND01000137">
    <property type="protein sequence ID" value="HFC46562.1"/>
    <property type="molecule type" value="Genomic_DNA"/>
</dbReference>
<feature type="domain" description="Mce/MlaD" evidence="2">
    <location>
        <begin position="31"/>
        <end position="108"/>
    </location>
</feature>
<accession>A0A7V2SYH0</accession>
<dbReference type="InterPro" id="IPR003399">
    <property type="entry name" value="Mce/MlaD"/>
</dbReference>
<dbReference type="GO" id="GO:0015914">
    <property type="term" value="P:phospholipid transport"/>
    <property type="evidence" value="ECO:0007669"/>
    <property type="project" value="InterPro"/>
</dbReference>
<reference evidence="3" key="1">
    <citation type="journal article" date="2020" name="mSystems">
        <title>Genome- and Community-Level Interaction Insights into Carbon Utilization and Element Cycling Functions of Hydrothermarchaeota in Hydrothermal Sediment.</title>
        <authorList>
            <person name="Zhou Z."/>
            <person name="Liu Y."/>
            <person name="Xu W."/>
            <person name="Pan J."/>
            <person name="Luo Z.H."/>
            <person name="Li M."/>
        </authorList>
    </citation>
    <scope>NUCLEOTIDE SEQUENCE [LARGE SCALE GENOMIC DNA]</scope>
    <source>
        <strain evidence="3">HyVt-503</strain>
    </source>
</reference>
<dbReference type="Proteomes" id="UP000885797">
    <property type="component" value="Unassembled WGS sequence"/>
</dbReference>
<sequence length="152" mass="16413">TAVGTFVLIGILCIGYLTIKLGKMEILGSNYYVVYAKFDSVSGLKPDSNVEIAGVPIGRVASIKLDPKEKVAVVAMKISKDIQLEDDCIASIKTRGLIGDKFVKIIPGGSDTYLRPGDTIVDTESAVDIEDLIGKYVFGNVEDKNQDLEDIK</sequence>
<dbReference type="InterPro" id="IPR030970">
    <property type="entry name" value="ABC_MlaD"/>
</dbReference>
<protein>
    <submittedName>
        <fullName evidence="3">Outer membrane lipid asymmetry maintenance protein MlaD</fullName>
    </submittedName>
</protein>
<keyword evidence="1" id="KW-0472">Membrane</keyword>
<evidence type="ECO:0000256" key="1">
    <source>
        <dbReference type="SAM" id="Phobius"/>
    </source>
</evidence>
<feature type="transmembrane region" description="Helical" evidence="1">
    <location>
        <begin position="6"/>
        <end position="22"/>
    </location>
</feature>
<keyword evidence="1" id="KW-1133">Transmembrane helix</keyword>
<gene>
    <name evidence="3" type="primary">mlaD</name>
    <name evidence="3" type="ORF">ENJ63_01625</name>
</gene>
<dbReference type="Pfam" id="PF02470">
    <property type="entry name" value="MlaD"/>
    <property type="match status" value="1"/>
</dbReference>